<evidence type="ECO:0000256" key="1">
    <source>
        <dbReference type="ARBA" id="ARBA00023125"/>
    </source>
</evidence>
<dbReference type="InterPro" id="IPR010998">
    <property type="entry name" value="Integrase_recombinase_N"/>
</dbReference>
<dbReference type="PROSITE" id="PS51900">
    <property type="entry name" value="CB"/>
    <property type="match status" value="1"/>
</dbReference>
<evidence type="ECO:0000256" key="2">
    <source>
        <dbReference type="PROSITE-ProRule" id="PRU01248"/>
    </source>
</evidence>
<dbReference type="Proteomes" id="UP000198420">
    <property type="component" value="Unassembled WGS sequence"/>
</dbReference>
<evidence type="ECO:0000259" key="3">
    <source>
        <dbReference type="PROSITE" id="PS51900"/>
    </source>
</evidence>
<dbReference type="SUPFAM" id="SSF56349">
    <property type="entry name" value="DNA breaking-rejoining enzymes"/>
    <property type="match status" value="1"/>
</dbReference>
<keyword evidence="1 2" id="KW-0238">DNA-binding</keyword>
<evidence type="ECO:0000313" key="4">
    <source>
        <dbReference type="EMBL" id="SNR22963.1"/>
    </source>
</evidence>
<dbReference type="AlphaFoldDB" id="A0A238UN84"/>
<name>A0A238UN84_9ACTN</name>
<dbReference type="GO" id="GO:0003677">
    <property type="term" value="F:DNA binding"/>
    <property type="evidence" value="ECO:0007669"/>
    <property type="project" value="UniProtKB-UniRule"/>
</dbReference>
<feature type="domain" description="Core-binding (CB)" evidence="3">
    <location>
        <begin position="16"/>
        <end position="92"/>
    </location>
</feature>
<dbReference type="InterPro" id="IPR044068">
    <property type="entry name" value="CB"/>
</dbReference>
<dbReference type="Gene3D" id="1.10.150.130">
    <property type="match status" value="1"/>
</dbReference>
<dbReference type="InterPro" id="IPR011010">
    <property type="entry name" value="DNA_brk_join_enz"/>
</dbReference>
<reference evidence="5" key="1">
    <citation type="submission" date="2017-06" db="EMBL/GenBank/DDBJ databases">
        <authorList>
            <person name="Varghese N."/>
            <person name="Submissions S."/>
        </authorList>
    </citation>
    <scope>NUCLEOTIDE SEQUENCE [LARGE SCALE GENOMIC DNA]</scope>
    <source>
        <strain evidence="5">DSM 44485</strain>
    </source>
</reference>
<gene>
    <name evidence="4" type="ORF">SAMN06265355_10176</name>
</gene>
<organism evidence="4 5">
    <name type="scientific">Actinomadura mexicana</name>
    <dbReference type="NCBI Taxonomy" id="134959"/>
    <lineage>
        <taxon>Bacteria</taxon>
        <taxon>Bacillati</taxon>
        <taxon>Actinomycetota</taxon>
        <taxon>Actinomycetes</taxon>
        <taxon>Streptosporangiales</taxon>
        <taxon>Thermomonosporaceae</taxon>
        <taxon>Actinomadura</taxon>
    </lineage>
</organism>
<accession>A0A238UN84</accession>
<evidence type="ECO:0000313" key="5">
    <source>
        <dbReference type="Proteomes" id="UP000198420"/>
    </source>
</evidence>
<sequence>MSVVAFPSRSGPAGACTVPAAVDRYSDPSTATTRASYDDSLARLIDVAGGTAPVVGLLPEDFAAVMNRWNTAAAATRNRHLSALTSFTTWAQRQELWETNPDRRLTRRRPARRGDRAIPCAGLDRLFTGDGHGLRERVPWRMLYDTAGSRGSCYLSRSSAQTNSLGRSRGSTVTLLVVLRQTIDTFTDVPNLGGVECCKRPGQVCGRHGGVKPTLLAAPATAGRRHGHPPASSGAVPIGFQEERMSFTFCTLTPFRSPVSPGRWVASAVKISTSGCCPAASARSAYM</sequence>
<keyword evidence="5" id="KW-1185">Reference proteome</keyword>
<protein>
    <recommendedName>
        <fullName evidence="3">Core-binding (CB) domain-containing protein</fullName>
    </recommendedName>
</protein>
<proteinExistence type="predicted"/>
<dbReference type="EMBL" id="FZNP01000001">
    <property type="protein sequence ID" value="SNR22963.1"/>
    <property type="molecule type" value="Genomic_DNA"/>
</dbReference>